<gene>
    <name evidence="4" type="ORF">RSOLAG1IB_00019</name>
</gene>
<dbReference type="EMBL" id="LN679100">
    <property type="protein sequence ID" value="CEL51484.1"/>
    <property type="molecule type" value="Genomic_DNA"/>
</dbReference>
<feature type="transmembrane region" description="Helical" evidence="2">
    <location>
        <begin position="190"/>
        <end position="214"/>
    </location>
</feature>
<protein>
    <submittedName>
        <fullName evidence="4">Uncharacterized protein</fullName>
    </submittedName>
</protein>
<dbReference type="OrthoDB" id="3168728at2759"/>
<reference evidence="4 5" key="1">
    <citation type="submission" date="2014-11" db="EMBL/GenBank/DDBJ databases">
        <authorList>
            <person name="Wibberg Daniel"/>
        </authorList>
    </citation>
    <scope>NUCLEOTIDE SEQUENCE [LARGE SCALE GENOMIC DNA]</scope>
    <source>
        <strain evidence="4">Rhizoctonia solani AG1-IB 7/3/14</strain>
    </source>
</reference>
<evidence type="ECO:0000256" key="3">
    <source>
        <dbReference type="SAM" id="SignalP"/>
    </source>
</evidence>
<feature type="region of interest" description="Disordered" evidence="1">
    <location>
        <begin position="395"/>
        <end position="424"/>
    </location>
</feature>
<keyword evidence="5" id="KW-1185">Reference proteome</keyword>
<feature type="compositionally biased region" description="Polar residues" evidence="1">
    <location>
        <begin position="272"/>
        <end position="283"/>
    </location>
</feature>
<keyword evidence="2" id="KW-1133">Transmembrane helix</keyword>
<feature type="signal peptide" evidence="3">
    <location>
        <begin position="1"/>
        <end position="17"/>
    </location>
</feature>
<keyword evidence="2" id="KW-0812">Transmembrane</keyword>
<sequence length="724" mass="78408">MARWLLNISCFFTVALGFTNHAAQAEHRKPKRDRLPRENAVLFDQETSSTTTRTARLRTTLPVFELTYGRTSEYELGRALEENMLVRGRPLSKVIYNVEPDLGVFSWMGFDRARRVLSGTPPVTQPLPIPLSSPSYLDIYVYVGTDRSYRLRTVLGLIIRDANNTTESNSAPIPPLIPGNEQVQNPRGTVLGVLIAACVLLALLVLGGLGWMIAMRGYFKRNQRRTTSAKPQSPIQPHRASSRSLSSTFNRATTISSTRRRVRTADHGIESPSRSVLQLSSEGTGAHVKESTPRNARKRAATLLQTIHTRAIRGSPKIGFGNGSGSKASLDSFSTTARKAFSPRLGLGQFSPRLELGQVPQSFTIEESPKKEDGSLGVENSPIYMNSWSSALQLDPFNSPKRDTNSLSGVERPISPTPNKARYIGGNKTMSASELFLPASPVNEPGTSAMVDKSGVSSDRYDHAGNFGFMDQTSMQSGLNTKVTPQAPVVLTRAESYAERTNQLGVALLTSPITMHTKPANQALGITFDSFFSPVTERPSPEPRYGEVSSERMVKVGHSQETLTTAYVTASESGVSPGAENGYKSPSTGHGIPEHAGVVGSPITLRSQIAELDSVATPSFVVDPDTTATFVEETSNQLPTIGSSSNSLSVEYGRADRSLRALDSFPAMLRGSLSCFPEDVSLNTPMMNTPVLPSAGTGRSDLTHREASDIMLLPADDLTQGAWC</sequence>
<accession>A0A0B7F3E7</accession>
<feature type="compositionally biased region" description="Polar residues" evidence="1">
    <location>
        <begin position="225"/>
        <end position="235"/>
    </location>
</feature>
<evidence type="ECO:0000256" key="2">
    <source>
        <dbReference type="SAM" id="Phobius"/>
    </source>
</evidence>
<feature type="region of interest" description="Disordered" evidence="1">
    <location>
        <begin position="224"/>
        <end position="297"/>
    </location>
</feature>
<dbReference type="AlphaFoldDB" id="A0A0B7F3E7"/>
<feature type="chain" id="PRO_5002113578" evidence="3">
    <location>
        <begin position="18"/>
        <end position="724"/>
    </location>
</feature>
<keyword evidence="3" id="KW-0732">Signal</keyword>
<evidence type="ECO:0000256" key="1">
    <source>
        <dbReference type="SAM" id="MobiDB-lite"/>
    </source>
</evidence>
<organism evidence="4 5">
    <name type="scientific">Thanatephorus cucumeris (strain AG1-IB / isolate 7/3/14)</name>
    <name type="common">Lettuce bottom rot fungus</name>
    <name type="synonym">Rhizoctonia solani</name>
    <dbReference type="NCBI Taxonomy" id="1108050"/>
    <lineage>
        <taxon>Eukaryota</taxon>
        <taxon>Fungi</taxon>
        <taxon>Dikarya</taxon>
        <taxon>Basidiomycota</taxon>
        <taxon>Agaricomycotina</taxon>
        <taxon>Agaricomycetes</taxon>
        <taxon>Cantharellales</taxon>
        <taxon>Ceratobasidiaceae</taxon>
        <taxon>Rhizoctonia</taxon>
        <taxon>Rhizoctonia solani AG-1</taxon>
    </lineage>
</organism>
<proteinExistence type="predicted"/>
<evidence type="ECO:0000313" key="5">
    <source>
        <dbReference type="Proteomes" id="UP000059188"/>
    </source>
</evidence>
<dbReference type="Proteomes" id="UP000059188">
    <property type="component" value="Unassembled WGS sequence"/>
</dbReference>
<keyword evidence="2" id="KW-0472">Membrane</keyword>
<name>A0A0B7F3E7_THACB</name>
<evidence type="ECO:0000313" key="4">
    <source>
        <dbReference type="EMBL" id="CEL51484.1"/>
    </source>
</evidence>